<keyword evidence="3" id="KW-0479">Metal-binding</keyword>
<feature type="region of interest" description="Disordered" evidence="14">
    <location>
        <begin position="243"/>
        <end position="287"/>
    </location>
</feature>
<dbReference type="EMBL" id="BOMW01000006">
    <property type="protein sequence ID" value="GIF02837.1"/>
    <property type="molecule type" value="Genomic_DNA"/>
</dbReference>
<dbReference type="RefSeq" id="WP_203676598.1">
    <property type="nucleotide sequence ID" value="NZ_BOMW01000006.1"/>
</dbReference>
<dbReference type="InterPro" id="IPR012319">
    <property type="entry name" value="FPG_cat"/>
</dbReference>
<feature type="domain" description="FPG-type" evidence="15">
    <location>
        <begin position="226"/>
        <end position="315"/>
    </location>
</feature>
<evidence type="ECO:0000256" key="8">
    <source>
        <dbReference type="ARBA" id="ARBA00023125"/>
    </source>
</evidence>
<dbReference type="InterPro" id="IPR000214">
    <property type="entry name" value="Znf_DNA_glyclase/AP_lyase"/>
</dbReference>
<keyword evidence="17" id="KW-0540">Nuclease</keyword>
<evidence type="ECO:0000259" key="15">
    <source>
        <dbReference type="PROSITE" id="PS51066"/>
    </source>
</evidence>
<dbReference type="EC" id="4.2.99.18" evidence="2"/>
<dbReference type="PROSITE" id="PS51066">
    <property type="entry name" value="ZF_FPG_2"/>
    <property type="match status" value="1"/>
</dbReference>
<feature type="compositionally biased region" description="Polar residues" evidence="14">
    <location>
        <begin position="245"/>
        <end position="257"/>
    </location>
</feature>
<dbReference type="InterPro" id="IPR035937">
    <property type="entry name" value="FPG_N"/>
</dbReference>
<keyword evidence="7" id="KW-0862">Zinc</keyword>
<name>A0A919KDM6_9ACTN</name>
<evidence type="ECO:0000256" key="2">
    <source>
        <dbReference type="ARBA" id="ARBA00012720"/>
    </source>
</evidence>
<evidence type="ECO:0000256" key="6">
    <source>
        <dbReference type="ARBA" id="ARBA00022801"/>
    </source>
</evidence>
<dbReference type="AlphaFoldDB" id="A0A919KDM6"/>
<organism evidence="17 18">
    <name type="scientific">Actinoplanes siamensis</name>
    <dbReference type="NCBI Taxonomy" id="1223317"/>
    <lineage>
        <taxon>Bacteria</taxon>
        <taxon>Bacillati</taxon>
        <taxon>Actinomycetota</taxon>
        <taxon>Actinomycetes</taxon>
        <taxon>Micromonosporales</taxon>
        <taxon>Micromonosporaceae</taxon>
        <taxon>Actinoplanes</taxon>
    </lineage>
</organism>
<keyword evidence="17" id="KW-0255">Endonuclease</keyword>
<sequence length="323" mass="35504">MPEGDTVWNTARVLERALTGEVLTATDFRVPRLAATDLAGWTVTESASRGKHLLLRLTREGREPHTLHSHLRMEGAWRTYATGERWTGRPAHLIRVVLRTARSVAVGYHLHDLALIRTAEEESLVGHLGPDLLGADWDPAEAVRRIAARPEATIAEALLDQRNLAGVGNLYKAETLFLRGLWPWTRVAEVADLTGTVELAQRLVASNRGRWTQTTTGSLRRGETSYVYGRRAQPCRRCGAPIQKAENSTGTAESRPQGTAARHAHGADRTRAAHRTGATNRTPGGIQTRDTVAGRIGEKSELEDRITYWCPRCQPEPAAAASN</sequence>
<dbReference type="SMART" id="SM00898">
    <property type="entry name" value="Fapy_DNA_glyco"/>
    <property type="match status" value="1"/>
</dbReference>
<dbReference type="GO" id="GO:0008270">
    <property type="term" value="F:zinc ion binding"/>
    <property type="evidence" value="ECO:0007669"/>
    <property type="project" value="UniProtKB-KW"/>
</dbReference>
<dbReference type="SUPFAM" id="SSF46946">
    <property type="entry name" value="S13-like H2TH domain"/>
    <property type="match status" value="1"/>
</dbReference>
<evidence type="ECO:0000256" key="14">
    <source>
        <dbReference type="SAM" id="MobiDB-lite"/>
    </source>
</evidence>
<dbReference type="Pfam" id="PF01149">
    <property type="entry name" value="Fapy_DNA_glyco"/>
    <property type="match status" value="1"/>
</dbReference>
<evidence type="ECO:0000256" key="11">
    <source>
        <dbReference type="ARBA" id="ARBA00023268"/>
    </source>
</evidence>
<evidence type="ECO:0000256" key="9">
    <source>
        <dbReference type="ARBA" id="ARBA00023204"/>
    </source>
</evidence>
<dbReference type="SUPFAM" id="SSF81624">
    <property type="entry name" value="N-terminal domain of MutM-like DNA repair proteins"/>
    <property type="match status" value="1"/>
</dbReference>
<evidence type="ECO:0000256" key="1">
    <source>
        <dbReference type="ARBA" id="ARBA00009409"/>
    </source>
</evidence>
<dbReference type="GO" id="GO:0003684">
    <property type="term" value="F:damaged DNA binding"/>
    <property type="evidence" value="ECO:0007669"/>
    <property type="project" value="InterPro"/>
</dbReference>
<dbReference type="InterPro" id="IPR015886">
    <property type="entry name" value="H2TH_FPG"/>
</dbReference>
<dbReference type="Proteomes" id="UP000629619">
    <property type="component" value="Unassembled WGS sequence"/>
</dbReference>
<proteinExistence type="inferred from homology"/>
<keyword evidence="9" id="KW-0234">DNA repair</keyword>
<keyword evidence="18" id="KW-1185">Reference proteome</keyword>
<dbReference type="SMART" id="SM01232">
    <property type="entry name" value="H2TH"/>
    <property type="match status" value="1"/>
</dbReference>
<evidence type="ECO:0000313" key="18">
    <source>
        <dbReference type="Proteomes" id="UP000629619"/>
    </source>
</evidence>
<protein>
    <recommendedName>
        <fullName evidence="2">DNA-(apurinic or apyrimidinic site) lyase</fullName>
        <ecNumber evidence="2">4.2.99.18</ecNumber>
    </recommendedName>
</protein>
<dbReference type="CDD" id="cd08971">
    <property type="entry name" value="AcNei2_N"/>
    <property type="match status" value="1"/>
</dbReference>
<keyword evidence="11" id="KW-0511">Multifunctional enzyme</keyword>
<keyword evidence="6" id="KW-0378">Hydrolase</keyword>
<evidence type="ECO:0000256" key="3">
    <source>
        <dbReference type="ARBA" id="ARBA00022723"/>
    </source>
</evidence>
<evidence type="ECO:0000256" key="12">
    <source>
        <dbReference type="ARBA" id="ARBA00023295"/>
    </source>
</evidence>
<dbReference type="InterPro" id="IPR044090">
    <property type="entry name" value="Nei2_N"/>
</dbReference>
<dbReference type="PROSITE" id="PS51068">
    <property type="entry name" value="FPG_CAT"/>
    <property type="match status" value="1"/>
</dbReference>
<evidence type="ECO:0000256" key="4">
    <source>
        <dbReference type="ARBA" id="ARBA00022763"/>
    </source>
</evidence>
<dbReference type="GO" id="GO:0006284">
    <property type="term" value="P:base-excision repair"/>
    <property type="evidence" value="ECO:0007669"/>
    <property type="project" value="InterPro"/>
</dbReference>
<comment type="caution">
    <text evidence="17">The sequence shown here is derived from an EMBL/GenBank/DDBJ whole genome shotgun (WGS) entry which is preliminary data.</text>
</comment>
<dbReference type="Gene3D" id="3.20.190.10">
    <property type="entry name" value="MutM-like, N-terminal"/>
    <property type="match status" value="1"/>
</dbReference>
<dbReference type="GO" id="GO:0000703">
    <property type="term" value="F:oxidized pyrimidine nucleobase lesion DNA N-glycosylase activity"/>
    <property type="evidence" value="ECO:0007669"/>
    <property type="project" value="TreeGrafter"/>
</dbReference>
<evidence type="ECO:0000259" key="16">
    <source>
        <dbReference type="PROSITE" id="PS51068"/>
    </source>
</evidence>
<keyword evidence="5 13" id="KW-0863">Zinc-finger</keyword>
<feature type="domain" description="Formamidopyrimidine-DNA glycosylase catalytic" evidence="16">
    <location>
        <begin position="2"/>
        <end position="105"/>
    </location>
</feature>
<evidence type="ECO:0000256" key="13">
    <source>
        <dbReference type="PROSITE-ProRule" id="PRU00391"/>
    </source>
</evidence>
<keyword evidence="10" id="KW-0456">Lyase</keyword>
<dbReference type="Gene3D" id="1.10.8.50">
    <property type="match status" value="1"/>
</dbReference>
<reference evidence="17" key="1">
    <citation type="submission" date="2021-01" db="EMBL/GenBank/DDBJ databases">
        <title>Whole genome shotgun sequence of Actinoplanes siamensis NBRC 109076.</title>
        <authorList>
            <person name="Komaki H."/>
            <person name="Tamura T."/>
        </authorList>
    </citation>
    <scope>NUCLEOTIDE SEQUENCE</scope>
    <source>
        <strain evidence="17">NBRC 109076</strain>
    </source>
</reference>
<evidence type="ECO:0000256" key="5">
    <source>
        <dbReference type="ARBA" id="ARBA00022771"/>
    </source>
</evidence>
<accession>A0A919KDM6</accession>
<gene>
    <name evidence="17" type="primary">nei_1</name>
    <name evidence="17" type="ORF">Asi03nite_03750</name>
</gene>
<evidence type="ECO:0000256" key="10">
    <source>
        <dbReference type="ARBA" id="ARBA00023239"/>
    </source>
</evidence>
<dbReference type="PANTHER" id="PTHR42697:SF1">
    <property type="entry name" value="ENDONUCLEASE 8"/>
    <property type="match status" value="1"/>
</dbReference>
<evidence type="ECO:0000256" key="7">
    <source>
        <dbReference type="ARBA" id="ARBA00022833"/>
    </source>
</evidence>
<dbReference type="GO" id="GO:0140078">
    <property type="term" value="F:class I DNA-(apurinic or apyrimidinic site) endonuclease activity"/>
    <property type="evidence" value="ECO:0007669"/>
    <property type="project" value="UniProtKB-EC"/>
</dbReference>
<keyword evidence="4" id="KW-0227">DNA damage</keyword>
<keyword evidence="12" id="KW-0326">Glycosidase</keyword>
<evidence type="ECO:0000313" key="17">
    <source>
        <dbReference type="EMBL" id="GIF02837.1"/>
    </source>
</evidence>
<keyword evidence="8" id="KW-0238">DNA-binding</keyword>
<comment type="similarity">
    <text evidence="1">Belongs to the FPG family.</text>
</comment>
<dbReference type="PANTHER" id="PTHR42697">
    <property type="entry name" value="ENDONUCLEASE 8"/>
    <property type="match status" value="1"/>
</dbReference>
<dbReference type="InterPro" id="IPR010979">
    <property type="entry name" value="Ribosomal_uS13-like_H2TH"/>
</dbReference>